<dbReference type="GO" id="GO:0003743">
    <property type="term" value="F:translation initiation factor activity"/>
    <property type="evidence" value="ECO:0007669"/>
    <property type="project" value="UniProtKB-KW"/>
</dbReference>
<gene>
    <name evidence="3" type="ORF">KFL_004600070</name>
</gene>
<sequence>MAMEMPPASGTILPLQAGSKLLRQWILTALSERLKGPSTQYNQLIGEAEKIREDVAVLKVLSQSVSHLDERAHEALLLKVFGGSLWISADEANAALLDFAINLASANTAGCLPLCLDMLVRNFLPPALQPGARVTSDVLEAQVARKEAVLGAVHKTLERLMDLVPIATSRLQPIVLRRMPHKRLDREVQGNYMESMFRLADGKKGDLLRDKLLTAVVDHLIEVDVEIKWEDILEKEREADSDDEDDLHFDVDLDEHGDDAMRKEHPPARTKEPPPLDETADKMDALMCLTFEHLQRQAAHGRLDETFETLLHSFQTTILHTYRSKFTQFLLFYLCSLDPPRLSAAFADLLVATVAAPSNSYKTRMAGAAYLASFLARADYVPLSVVSSSLRRLSDWAVSYVRMLASSRVGDLLMANPDSLPPGAGVHGVFYSACQAIFYILCYRMEALSKDPVLSKALQQMPLREIVHHALNPMKVCLPAVVKEFCAQAAAFDLLDCSDVLQRNERSEGRPGAVRHNKLDMFFPFDPYLLPASLKFVEQHYNEWKPRGAPQDEDEEEEDDDEGFQETCSSERGDHGDAERSDEEEYTHMGAKSMDVGRTPDSNAATKMTEGVKASGTGLVWGSYSSGGQSDIAMSQGCTPMLYTQMSSLKQLPAILDTGLEYAKAR</sequence>
<evidence type="ECO:0000313" key="3">
    <source>
        <dbReference type="EMBL" id="GAQ88796.1"/>
    </source>
</evidence>
<feature type="compositionally biased region" description="Basic and acidic residues" evidence="2">
    <location>
        <begin position="258"/>
        <end position="277"/>
    </location>
</feature>
<dbReference type="AlphaFoldDB" id="A0A1Y1IJA6"/>
<dbReference type="GO" id="GO:0001181">
    <property type="term" value="F:RNA polymerase I general transcription initiation factor activity"/>
    <property type="evidence" value="ECO:0000318"/>
    <property type="project" value="GO_Central"/>
</dbReference>
<dbReference type="OrthoDB" id="26970at2759"/>
<keyword evidence="4" id="KW-1185">Reference proteome</keyword>
<evidence type="ECO:0000313" key="4">
    <source>
        <dbReference type="Proteomes" id="UP000054558"/>
    </source>
</evidence>
<feature type="compositionally biased region" description="Acidic residues" evidence="2">
    <location>
        <begin position="551"/>
        <end position="564"/>
    </location>
</feature>
<feature type="compositionally biased region" description="Basic and acidic residues" evidence="2">
    <location>
        <begin position="569"/>
        <end position="579"/>
    </location>
</feature>
<comment type="similarity">
    <text evidence="1">Belongs to the RRN3 family.</text>
</comment>
<proteinExistence type="inferred from homology"/>
<dbReference type="STRING" id="105231.A0A1Y1IJA6"/>
<dbReference type="OMA" id="VCSPAIV"/>
<dbReference type="GO" id="GO:0001042">
    <property type="term" value="F:RNA polymerase I core binding"/>
    <property type="evidence" value="ECO:0000318"/>
    <property type="project" value="GO_Central"/>
</dbReference>
<keyword evidence="3" id="KW-0648">Protein biosynthesis</keyword>
<evidence type="ECO:0000256" key="1">
    <source>
        <dbReference type="ARBA" id="ARBA00010098"/>
    </source>
</evidence>
<dbReference type="Proteomes" id="UP000054558">
    <property type="component" value="Unassembled WGS sequence"/>
</dbReference>
<dbReference type="PANTHER" id="PTHR12790">
    <property type="entry name" value="TRANSCRIPTION INITIATION FACTOR IA RRN3"/>
    <property type="match status" value="1"/>
</dbReference>
<organism evidence="3 4">
    <name type="scientific">Klebsormidium nitens</name>
    <name type="common">Green alga</name>
    <name type="synonym">Ulothrix nitens</name>
    <dbReference type="NCBI Taxonomy" id="105231"/>
    <lineage>
        <taxon>Eukaryota</taxon>
        <taxon>Viridiplantae</taxon>
        <taxon>Streptophyta</taxon>
        <taxon>Klebsormidiophyceae</taxon>
        <taxon>Klebsormidiales</taxon>
        <taxon>Klebsormidiaceae</taxon>
        <taxon>Klebsormidium</taxon>
    </lineage>
</organism>
<feature type="region of interest" description="Disordered" evidence="2">
    <location>
        <begin position="255"/>
        <end position="277"/>
    </location>
</feature>
<dbReference type="GO" id="GO:0005634">
    <property type="term" value="C:nucleus"/>
    <property type="evidence" value="ECO:0000318"/>
    <property type="project" value="GO_Central"/>
</dbReference>
<dbReference type="GO" id="GO:0006361">
    <property type="term" value="P:transcription initiation at RNA polymerase I promoter"/>
    <property type="evidence" value="ECO:0000318"/>
    <property type="project" value="GO_Central"/>
</dbReference>
<reference evidence="3 4" key="1">
    <citation type="journal article" date="2014" name="Nat. Commun.">
        <title>Klebsormidium flaccidum genome reveals primary factors for plant terrestrial adaptation.</title>
        <authorList>
            <person name="Hori K."/>
            <person name="Maruyama F."/>
            <person name="Fujisawa T."/>
            <person name="Togashi T."/>
            <person name="Yamamoto N."/>
            <person name="Seo M."/>
            <person name="Sato S."/>
            <person name="Yamada T."/>
            <person name="Mori H."/>
            <person name="Tajima N."/>
            <person name="Moriyama T."/>
            <person name="Ikeuchi M."/>
            <person name="Watanabe M."/>
            <person name="Wada H."/>
            <person name="Kobayashi K."/>
            <person name="Saito M."/>
            <person name="Masuda T."/>
            <person name="Sasaki-Sekimoto Y."/>
            <person name="Mashiguchi K."/>
            <person name="Awai K."/>
            <person name="Shimojima M."/>
            <person name="Masuda S."/>
            <person name="Iwai M."/>
            <person name="Nobusawa T."/>
            <person name="Narise T."/>
            <person name="Kondo S."/>
            <person name="Saito H."/>
            <person name="Sato R."/>
            <person name="Murakawa M."/>
            <person name="Ihara Y."/>
            <person name="Oshima-Yamada Y."/>
            <person name="Ohtaka K."/>
            <person name="Satoh M."/>
            <person name="Sonobe K."/>
            <person name="Ishii M."/>
            <person name="Ohtani R."/>
            <person name="Kanamori-Sato M."/>
            <person name="Honoki R."/>
            <person name="Miyazaki D."/>
            <person name="Mochizuki H."/>
            <person name="Umetsu J."/>
            <person name="Higashi K."/>
            <person name="Shibata D."/>
            <person name="Kamiya Y."/>
            <person name="Sato N."/>
            <person name="Nakamura Y."/>
            <person name="Tabata S."/>
            <person name="Ida S."/>
            <person name="Kurokawa K."/>
            <person name="Ohta H."/>
        </authorList>
    </citation>
    <scope>NUCLEOTIDE SEQUENCE [LARGE SCALE GENOMIC DNA]</scope>
    <source>
        <strain evidence="3 4">NIES-2285</strain>
    </source>
</reference>
<dbReference type="PANTHER" id="PTHR12790:SF0">
    <property type="entry name" value="RNA POLYMERASE I-SPECIFIC TRANSCRIPTION INITIATION FACTOR RRN3-RELATED"/>
    <property type="match status" value="1"/>
</dbReference>
<dbReference type="Pfam" id="PF05327">
    <property type="entry name" value="RRN3"/>
    <property type="match status" value="1"/>
</dbReference>
<dbReference type="EMBL" id="DF237409">
    <property type="protein sequence ID" value="GAQ88796.1"/>
    <property type="molecule type" value="Genomic_DNA"/>
</dbReference>
<dbReference type="InterPro" id="IPR007991">
    <property type="entry name" value="RNA_pol_I_trans_ini_fac_RRN3"/>
</dbReference>
<protein>
    <submittedName>
        <fullName evidence="3">RNA polymerase I specific transcription initiation factor RRN3 family protein</fullName>
    </submittedName>
</protein>
<name>A0A1Y1IJA6_KLENI</name>
<evidence type="ECO:0000256" key="2">
    <source>
        <dbReference type="SAM" id="MobiDB-lite"/>
    </source>
</evidence>
<keyword evidence="3" id="KW-0396">Initiation factor</keyword>
<feature type="region of interest" description="Disordered" evidence="2">
    <location>
        <begin position="545"/>
        <end position="604"/>
    </location>
</feature>
<accession>A0A1Y1IJA6</accession>